<name>A0ABD3MZG0_9STRA</name>
<gene>
    <name evidence="2" type="ORF">ACHAWO_013127</name>
</gene>
<comment type="caution">
    <text evidence="2">The sequence shown here is derived from an EMBL/GenBank/DDBJ whole genome shotgun (WGS) entry which is preliminary data.</text>
</comment>
<reference evidence="2 3" key="1">
    <citation type="submission" date="2024-10" db="EMBL/GenBank/DDBJ databases">
        <title>Updated reference genomes for cyclostephanoid diatoms.</title>
        <authorList>
            <person name="Roberts W.R."/>
            <person name="Alverson A.J."/>
        </authorList>
    </citation>
    <scope>NUCLEOTIDE SEQUENCE [LARGE SCALE GENOMIC DNA]</scope>
    <source>
        <strain evidence="2 3">AJA010-31</strain>
    </source>
</reference>
<evidence type="ECO:0000313" key="3">
    <source>
        <dbReference type="Proteomes" id="UP001530400"/>
    </source>
</evidence>
<dbReference type="EMBL" id="JALLPJ020001337">
    <property type="protein sequence ID" value="KAL3769107.1"/>
    <property type="molecule type" value="Genomic_DNA"/>
</dbReference>
<feature type="region of interest" description="Disordered" evidence="1">
    <location>
        <begin position="1"/>
        <end position="86"/>
    </location>
</feature>
<evidence type="ECO:0000256" key="1">
    <source>
        <dbReference type="SAM" id="MobiDB-lite"/>
    </source>
</evidence>
<feature type="compositionally biased region" description="Acidic residues" evidence="1">
    <location>
        <begin position="118"/>
        <end position="127"/>
    </location>
</feature>
<protein>
    <submittedName>
        <fullName evidence="2">Uncharacterized protein</fullName>
    </submittedName>
</protein>
<accession>A0ABD3MZG0</accession>
<keyword evidence="3" id="KW-1185">Reference proteome</keyword>
<dbReference type="Proteomes" id="UP001530400">
    <property type="component" value="Unassembled WGS sequence"/>
</dbReference>
<feature type="compositionally biased region" description="Low complexity" evidence="1">
    <location>
        <begin position="35"/>
        <end position="81"/>
    </location>
</feature>
<organism evidence="2 3">
    <name type="scientific">Cyclotella atomus</name>
    <dbReference type="NCBI Taxonomy" id="382360"/>
    <lineage>
        <taxon>Eukaryota</taxon>
        <taxon>Sar</taxon>
        <taxon>Stramenopiles</taxon>
        <taxon>Ochrophyta</taxon>
        <taxon>Bacillariophyta</taxon>
        <taxon>Coscinodiscophyceae</taxon>
        <taxon>Thalassiosirophycidae</taxon>
        <taxon>Stephanodiscales</taxon>
        <taxon>Stephanodiscaceae</taxon>
        <taxon>Cyclotella</taxon>
    </lineage>
</organism>
<feature type="compositionally biased region" description="Basic and acidic residues" evidence="1">
    <location>
        <begin position="133"/>
        <end position="146"/>
    </location>
</feature>
<feature type="region of interest" description="Disordered" evidence="1">
    <location>
        <begin position="115"/>
        <end position="152"/>
    </location>
</feature>
<evidence type="ECO:0000313" key="2">
    <source>
        <dbReference type="EMBL" id="KAL3769107.1"/>
    </source>
</evidence>
<proteinExistence type="predicted"/>
<sequence>MTQIAPEDPAQSIADKESPPPSPIQRRPNRRLQNRTKSSLNTLSSSLGSSLDSSVVTSLTSSTTTLSSSVNSSLTRSFSSSLRDRRGLASTHGSLKLSFTQNCGLDQASMRDILSGLSDDDSDEEGSVDSYLEEMRRKQANKDAKGRVKFSGDNTKRSTLEVIESGSSLCEVDDDL</sequence>
<dbReference type="AlphaFoldDB" id="A0ABD3MZG0"/>